<gene>
    <name evidence="3" type="ORF">Ate02nite_32920</name>
</gene>
<protein>
    <recommendedName>
        <fullName evidence="5">HupE/UreJ protein</fullName>
    </recommendedName>
</protein>
<proteinExistence type="predicted"/>
<evidence type="ECO:0000256" key="2">
    <source>
        <dbReference type="SAM" id="SignalP"/>
    </source>
</evidence>
<comment type="caution">
    <text evidence="3">The sequence shown here is derived from an EMBL/GenBank/DDBJ whole genome shotgun (WGS) entry which is preliminary data.</text>
</comment>
<dbReference type="Pfam" id="PF13795">
    <property type="entry name" value="HupE_UreJ_2"/>
    <property type="match status" value="1"/>
</dbReference>
<dbReference type="InterPro" id="IPR032809">
    <property type="entry name" value="Put_HupE_UreJ"/>
</dbReference>
<evidence type="ECO:0008006" key="5">
    <source>
        <dbReference type="Google" id="ProtNLM"/>
    </source>
</evidence>
<name>A0A919NN08_9ACTN</name>
<feature type="transmembrane region" description="Helical" evidence="1">
    <location>
        <begin position="374"/>
        <end position="393"/>
    </location>
</feature>
<dbReference type="EMBL" id="BOMY01000022">
    <property type="protein sequence ID" value="GIF20562.1"/>
    <property type="molecule type" value="Genomic_DNA"/>
</dbReference>
<keyword evidence="1" id="KW-0472">Membrane</keyword>
<dbReference type="Proteomes" id="UP000623608">
    <property type="component" value="Unassembled WGS sequence"/>
</dbReference>
<feature type="transmembrane region" description="Helical" evidence="1">
    <location>
        <begin position="336"/>
        <end position="354"/>
    </location>
</feature>
<keyword evidence="4" id="KW-1185">Reference proteome</keyword>
<feature type="transmembrane region" description="Helical" evidence="1">
    <location>
        <begin position="272"/>
        <end position="289"/>
    </location>
</feature>
<feature type="transmembrane region" description="Helical" evidence="1">
    <location>
        <begin position="219"/>
        <end position="240"/>
    </location>
</feature>
<accession>A0A919NN08</accession>
<keyword evidence="2" id="KW-0732">Signal</keyword>
<evidence type="ECO:0000313" key="4">
    <source>
        <dbReference type="Proteomes" id="UP000623608"/>
    </source>
</evidence>
<feature type="chain" id="PRO_5037824232" description="HupE/UreJ protein" evidence="2">
    <location>
        <begin position="18"/>
        <end position="403"/>
    </location>
</feature>
<feature type="transmembrane region" description="Helical" evidence="1">
    <location>
        <begin position="309"/>
        <end position="329"/>
    </location>
</feature>
<keyword evidence="1" id="KW-1133">Transmembrane helix</keyword>
<dbReference type="AlphaFoldDB" id="A0A919NN08"/>
<feature type="transmembrane region" description="Helical" evidence="1">
    <location>
        <begin position="180"/>
        <end position="198"/>
    </location>
</feature>
<reference evidence="3" key="1">
    <citation type="submission" date="2021-01" db="EMBL/GenBank/DDBJ databases">
        <title>Whole genome shotgun sequence of Actinoplanes tereljensis NBRC 105297.</title>
        <authorList>
            <person name="Komaki H."/>
            <person name="Tamura T."/>
        </authorList>
    </citation>
    <scope>NUCLEOTIDE SEQUENCE</scope>
    <source>
        <strain evidence="3">NBRC 105297</strain>
    </source>
</reference>
<organism evidence="3 4">
    <name type="scientific">Paractinoplanes tereljensis</name>
    <dbReference type="NCBI Taxonomy" id="571912"/>
    <lineage>
        <taxon>Bacteria</taxon>
        <taxon>Bacillati</taxon>
        <taxon>Actinomycetota</taxon>
        <taxon>Actinomycetes</taxon>
        <taxon>Micromonosporales</taxon>
        <taxon>Micromonosporaceae</taxon>
        <taxon>Paractinoplanes</taxon>
    </lineage>
</organism>
<evidence type="ECO:0000256" key="1">
    <source>
        <dbReference type="SAM" id="Phobius"/>
    </source>
</evidence>
<keyword evidence="1" id="KW-0812">Transmembrane</keyword>
<feature type="signal peptide" evidence="2">
    <location>
        <begin position="1"/>
        <end position="17"/>
    </location>
</feature>
<feature type="transmembrane region" description="Helical" evidence="1">
    <location>
        <begin position="246"/>
        <end position="265"/>
    </location>
</feature>
<evidence type="ECO:0000313" key="3">
    <source>
        <dbReference type="EMBL" id="GIF20562.1"/>
    </source>
</evidence>
<sequence length="403" mass="42350">MIACVLLALFPGSPAAAHPMSTTAILLDTGPSRVTGLVELPIDRLEVALDEPLTATTVVQPAKLAELRRYVLAHTSAGTWAVDLTGGRVAKVDNVDHLVFDLTLTGNTQDLQLTYDGILHKIVSHQVFVAARPAGHGDYTTIGILDWRTHTVTVPTARPASTGSGFLAAVRLGVRHIGQGADHLLFLIMLLLPAPLLARRGRWVRGGDLRRQGLRVVHVVSAFAVGHSITLALAALGYLSVPTRPVEAAIALSVLVSAVHAVRPLVPGGETWIAAGFGLLHGFAFAALINDLGLTRGSLVTNLLGFNLGIELTQLIVVALVMPSLLVLSRTRAYPGIRLGLAGTGIMLAGAWFAERTTLIPANPLNGPADQLVEHPFVIAALLAGAAGALVAVPRLRTEPLPH</sequence>